<dbReference type="Proteomes" id="UP000002059">
    <property type="component" value="Partially assembled WGS sequence"/>
</dbReference>
<keyword evidence="2" id="KW-1185">Reference proteome</keyword>
<organism evidence="1 2">
    <name type="scientific">Paracoccidioides lutzii (strain ATCC MYA-826 / Pb01)</name>
    <name type="common">Paracoccidioides brasiliensis</name>
    <dbReference type="NCBI Taxonomy" id="502779"/>
    <lineage>
        <taxon>Eukaryota</taxon>
        <taxon>Fungi</taxon>
        <taxon>Dikarya</taxon>
        <taxon>Ascomycota</taxon>
        <taxon>Pezizomycotina</taxon>
        <taxon>Eurotiomycetes</taxon>
        <taxon>Eurotiomycetidae</taxon>
        <taxon>Onygenales</taxon>
        <taxon>Ajellomycetaceae</taxon>
        <taxon>Paracoccidioides</taxon>
    </lineage>
</organism>
<dbReference type="KEGG" id="pbl:PAAG_08494"/>
<dbReference type="RefSeq" id="XP_015701191.1">
    <property type="nucleotide sequence ID" value="XM_015846527.1"/>
</dbReference>
<dbReference type="VEuPathDB" id="FungiDB:PAAG_08494"/>
<evidence type="ECO:0000313" key="2">
    <source>
        <dbReference type="Proteomes" id="UP000002059"/>
    </source>
</evidence>
<reference evidence="1 2" key="1">
    <citation type="journal article" date="2011" name="PLoS Genet.">
        <title>Comparative genomic analysis of human fungal pathogens causing paracoccidioidomycosis.</title>
        <authorList>
            <person name="Desjardins C.A."/>
            <person name="Champion M.D."/>
            <person name="Holder J.W."/>
            <person name="Muszewska A."/>
            <person name="Goldberg J."/>
            <person name="Bailao A.M."/>
            <person name="Brigido M.M."/>
            <person name="Ferreira M.E."/>
            <person name="Garcia A.M."/>
            <person name="Grynberg M."/>
            <person name="Gujja S."/>
            <person name="Heiman D.I."/>
            <person name="Henn M.R."/>
            <person name="Kodira C.D."/>
            <person name="Leon-Narvaez H."/>
            <person name="Longo L.V."/>
            <person name="Ma L.J."/>
            <person name="Malavazi I."/>
            <person name="Matsuo A.L."/>
            <person name="Morais F.V."/>
            <person name="Pereira M."/>
            <person name="Rodriguez-Brito S."/>
            <person name="Sakthikumar S."/>
            <person name="Salem-Izacc S.M."/>
            <person name="Sykes S.M."/>
            <person name="Teixeira M.M."/>
            <person name="Vallejo M.C."/>
            <person name="Walter M.E."/>
            <person name="Yandava C."/>
            <person name="Young S."/>
            <person name="Zeng Q."/>
            <person name="Zucker J."/>
            <person name="Felipe M.S."/>
            <person name="Goldman G.H."/>
            <person name="Haas B.J."/>
            <person name="McEwen J.G."/>
            <person name="Nino-Vega G."/>
            <person name="Puccia R."/>
            <person name="San-Blas G."/>
            <person name="Soares C.M."/>
            <person name="Birren B.W."/>
            <person name="Cuomo C.A."/>
        </authorList>
    </citation>
    <scope>NUCLEOTIDE SEQUENCE [LARGE SCALE GENOMIC DNA]</scope>
    <source>
        <strain evidence="2">ATCC MYA-826 / Pb01</strain>
    </source>
</reference>
<dbReference type="OrthoDB" id="1716816at2759"/>
<proteinExistence type="predicted"/>
<accession>C1HCK3</accession>
<sequence length="174" mass="19514">MNQARTNEIFIDKYTALGERRNPGTTIGSKGSRLRTFSLSSSHILACAVEKGADGVPQHHRSQISRLQNGWEQQRCCMESNGCLSTNGFPRYLQEGYLELRRRKQMQLSPAKGTHLYGFYKELPHGTVVSDLIPLMSAHFRFSDHIIWILQKQSGGQRIPSDNAPSPTPISSVT</sequence>
<dbReference type="HOGENOM" id="CLU_1540534_0_0_1"/>
<name>C1HCK3_PARBA</name>
<dbReference type="GeneID" id="9092790"/>
<dbReference type="AlphaFoldDB" id="C1HCK3"/>
<evidence type="ECO:0000313" key="1">
    <source>
        <dbReference type="EMBL" id="EEH38767.2"/>
    </source>
</evidence>
<dbReference type="EMBL" id="KN294027">
    <property type="protein sequence ID" value="EEH38767.2"/>
    <property type="molecule type" value="Genomic_DNA"/>
</dbReference>
<gene>
    <name evidence="1" type="ORF">PAAG_08494</name>
</gene>
<protein>
    <submittedName>
        <fullName evidence="1">Uncharacterized protein</fullName>
    </submittedName>
</protein>